<dbReference type="InterPro" id="IPR050114">
    <property type="entry name" value="UPF0173_UPF0282_UlaG_hydrolase"/>
</dbReference>
<evidence type="ECO:0000313" key="3">
    <source>
        <dbReference type="EMBL" id="PRX57215.1"/>
    </source>
</evidence>
<dbReference type="PANTHER" id="PTHR43546">
    <property type="entry name" value="UPF0173 METAL-DEPENDENT HYDROLASE MJ1163-RELATED"/>
    <property type="match status" value="1"/>
</dbReference>
<feature type="domain" description="Metallo-beta-lactamase" evidence="2">
    <location>
        <begin position="34"/>
        <end position="226"/>
    </location>
</feature>
<dbReference type="GO" id="GO:0016787">
    <property type="term" value="F:hydrolase activity"/>
    <property type="evidence" value="ECO:0007669"/>
    <property type="project" value="UniProtKB-KW"/>
</dbReference>
<gene>
    <name evidence="3" type="ORF">CLV81_1218</name>
</gene>
<evidence type="ECO:0000259" key="2">
    <source>
        <dbReference type="Pfam" id="PF12706"/>
    </source>
</evidence>
<dbReference type="Gene3D" id="3.60.15.10">
    <property type="entry name" value="Ribonuclease Z/Hydroxyacylglutathione hydrolase-like"/>
    <property type="match status" value="1"/>
</dbReference>
<dbReference type="Proteomes" id="UP000237640">
    <property type="component" value="Unassembled WGS sequence"/>
</dbReference>
<dbReference type="EMBL" id="PVYX01000001">
    <property type="protein sequence ID" value="PRX57215.1"/>
    <property type="molecule type" value="Genomic_DNA"/>
</dbReference>
<evidence type="ECO:0000256" key="1">
    <source>
        <dbReference type="ARBA" id="ARBA00022801"/>
    </source>
</evidence>
<dbReference type="PANTHER" id="PTHR43546:SF9">
    <property type="entry name" value="L-ASCORBATE-6-PHOSPHATE LACTONASE ULAG-RELATED"/>
    <property type="match status" value="1"/>
</dbReference>
<name>A0A2T0MI48_9FLAO</name>
<dbReference type="RefSeq" id="WP_106144122.1">
    <property type="nucleotide sequence ID" value="NZ_PVYX01000001.1"/>
</dbReference>
<dbReference type="OrthoDB" id="9805728at2"/>
<comment type="caution">
    <text evidence="3">The sequence shown here is derived from an EMBL/GenBank/DDBJ whole genome shotgun (WGS) entry which is preliminary data.</text>
</comment>
<proteinExistence type="predicted"/>
<reference evidence="3 4" key="1">
    <citation type="submission" date="2018-03" db="EMBL/GenBank/DDBJ databases">
        <title>Genomic Encyclopedia of Archaeal and Bacterial Type Strains, Phase II (KMG-II): from individual species to whole genera.</title>
        <authorList>
            <person name="Goeker M."/>
        </authorList>
    </citation>
    <scope>NUCLEOTIDE SEQUENCE [LARGE SCALE GENOMIC DNA]</scope>
    <source>
        <strain evidence="3 4">DSM 25027</strain>
    </source>
</reference>
<accession>A0A2T0MI48</accession>
<dbReference type="Pfam" id="PF12706">
    <property type="entry name" value="Lactamase_B_2"/>
    <property type="match status" value="1"/>
</dbReference>
<keyword evidence="4" id="KW-1185">Reference proteome</keyword>
<sequence length="258" mass="29466">MKDFDIHFKWVGAPTWVIQIDNLKIACDPVLCPINTVQDHKYFRAKRRSEPHYGGKDFEDIDFWLLTHRHEDHIDSYGVVQINPHTKVYAHKNLKSWLRLIYHRNTEYMKWGAKATFVKEDVKVTIEAIPCVHASNFLASKLAGGVNGYWLDIEKPASSLSVYVTGDTVNHSKVKRSLEGRTVDILIPNVGGGGLDRFGGPYTFTAETLMDITELINPKRILPVHHKSFSLYKEPISKLYALKDERVLKFNEGDSVSV</sequence>
<organism evidence="3 4">
    <name type="scientific">Flagellimonas meridianipacifica</name>
    <dbReference type="NCBI Taxonomy" id="1080225"/>
    <lineage>
        <taxon>Bacteria</taxon>
        <taxon>Pseudomonadati</taxon>
        <taxon>Bacteroidota</taxon>
        <taxon>Flavobacteriia</taxon>
        <taxon>Flavobacteriales</taxon>
        <taxon>Flavobacteriaceae</taxon>
        <taxon>Flagellimonas</taxon>
    </lineage>
</organism>
<evidence type="ECO:0000313" key="4">
    <source>
        <dbReference type="Proteomes" id="UP000237640"/>
    </source>
</evidence>
<dbReference type="InterPro" id="IPR036866">
    <property type="entry name" value="RibonucZ/Hydroxyglut_hydro"/>
</dbReference>
<dbReference type="InterPro" id="IPR001279">
    <property type="entry name" value="Metallo-B-lactamas"/>
</dbReference>
<dbReference type="SUPFAM" id="SSF56281">
    <property type="entry name" value="Metallo-hydrolase/oxidoreductase"/>
    <property type="match status" value="1"/>
</dbReference>
<dbReference type="AlphaFoldDB" id="A0A2T0MI48"/>
<protein>
    <submittedName>
        <fullName evidence="3">L-ascorbate metabolism protein UlaG (Beta-lactamase superfamily)</fullName>
    </submittedName>
</protein>
<keyword evidence="1" id="KW-0378">Hydrolase</keyword>